<organism evidence="2 3">
    <name type="scientific">Pelagicoccus mobilis</name>
    <dbReference type="NCBI Taxonomy" id="415221"/>
    <lineage>
        <taxon>Bacteria</taxon>
        <taxon>Pseudomonadati</taxon>
        <taxon>Verrucomicrobiota</taxon>
        <taxon>Opitutia</taxon>
        <taxon>Puniceicoccales</taxon>
        <taxon>Pelagicoccaceae</taxon>
        <taxon>Pelagicoccus</taxon>
    </lineage>
</organism>
<evidence type="ECO:0000256" key="1">
    <source>
        <dbReference type="SAM" id="MobiDB-lite"/>
    </source>
</evidence>
<proteinExistence type="predicted"/>
<dbReference type="RefSeq" id="WP_200355132.1">
    <property type="nucleotide sequence ID" value="NZ_JAENIL010000013.1"/>
</dbReference>
<sequence>MSDTIAGELSNGRFAPRRPGEPSSRERWQQPRQVRSYSYQQPAQTRRYSNSYVAPPVARPMTYAQPAYTPRQRFAPTRPSDARAKKGRSKRMTTATVKTAYNIYKGYHSIKQATATAQARTAEQLFVEAVEDTTSPPTVAKIITYPIKLVANVVVEVVRTVTVDLWKY</sequence>
<dbReference type="Proteomes" id="UP000617628">
    <property type="component" value="Unassembled WGS sequence"/>
</dbReference>
<feature type="compositionally biased region" description="Basic and acidic residues" evidence="1">
    <location>
        <begin position="18"/>
        <end position="29"/>
    </location>
</feature>
<accession>A0A934RY13</accession>
<keyword evidence="3" id="KW-1185">Reference proteome</keyword>
<protein>
    <submittedName>
        <fullName evidence="2">Uncharacterized protein</fullName>
    </submittedName>
</protein>
<name>A0A934RY13_9BACT</name>
<evidence type="ECO:0000313" key="2">
    <source>
        <dbReference type="EMBL" id="MBK1876916.1"/>
    </source>
</evidence>
<evidence type="ECO:0000313" key="3">
    <source>
        <dbReference type="Proteomes" id="UP000617628"/>
    </source>
</evidence>
<dbReference type="AlphaFoldDB" id="A0A934RY13"/>
<reference evidence="2" key="1">
    <citation type="submission" date="2021-01" db="EMBL/GenBank/DDBJ databases">
        <title>Modified the classification status of verrucomicrobia.</title>
        <authorList>
            <person name="Feng X."/>
        </authorList>
    </citation>
    <scope>NUCLEOTIDE SEQUENCE</scope>
    <source>
        <strain evidence="2">KCTC 13126</strain>
    </source>
</reference>
<comment type="caution">
    <text evidence="2">The sequence shown here is derived from an EMBL/GenBank/DDBJ whole genome shotgun (WGS) entry which is preliminary data.</text>
</comment>
<feature type="compositionally biased region" description="Polar residues" evidence="1">
    <location>
        <begin position="30"/>
        <end position="52"/>
    </location>
</feature>
<gene>
    <name evidence="2" type="ORF">JIN87_08560</name>
</gene>
<dbReference type="EMBL" id="JAENIL010000013">
    <property type="protein sequence ID" value="MBK1876916.1"/>
    <property type="molecule type" value="Genomic_DNA"/>
</dbReference>
<feature type="region of interest" description="Disordered" evidence="1">
    <location>
        <begin position="1"/>
        <end position="89"/>
    </location>
</feature>